<proteinExistence type="predicted"/>
<feature type="chain" id="PRO_5012397538" evidence="2">
    <location>
        <begin position="16"/>
        <end position="198"/>
    </location>
</feature>
<evidence type="ECO:0000256" key="2">
    <source>
        <dbReference type="SAM" id="SignalP"/>
    </source>
</evidence>
<feature type="compositionally biased region" description="Basic and acidic residues" evidence="1">
    <location>
        <begin position="56"/>
        <end position="73"/>
    </location>
</feature>
<organism evidence="3 4">
    <name type="scientific">Diplocarpon coronariae</name>
    <dbReference type="NCBI Taxonomy" id="2795749"/>
    <lineage>
        <taxon>Eukaryota</taxon>
        <taxon>Fungi</taxon>
        <taxon>Dikarya</taxon>
        <taxon>Ascomycota</taxon>
        <taxon>Pezizomycotina</taxon>
        <taxon>Leotiomycetes</taxon>
        <taxon>Helotiales</taxon>
        <taxon>Drepanopezizaceae</taxon>
        <taxon>Diplocarpon</taxon>
    </lineage>
</organism>
<evidence type="ECO:0000313" key="4">
    <source>
        <dbReference type="Proteomes" id="UP000242519"/>
    </source>
</evidence>
<dbReference type="AlphaFoldDB" id="A0A218ZH12"/>
<dbReference type="OrthoDB" id="3472626at2759"/>
<dbReference type="InParanoid" id="A0A218ZH12"/>
<keyword evidence="4" id="KW-1185">Reference proteome</keyword>
<dbReference type="EMBL" id="MZNU01000022">
    <property type="protein sequence ID" value="OWP07032.1"/>
    <property type="molecule type" value="Genomic_DNA"/>
</dbReference>
<dbReference type="Proteomes" id="UP000242519">
    <property type="component" value="Unassembled WGS sequence"/>
</dbReference>
<gene>
    <name evidence="3" type="ORF">B2J93_7766</name>
</gene>
<evidence type="ECO:0000256" key="1">
    <source>
        <dbReference type="SAM" id="MobiDB-lite"/>
    </source>
</evidence>
<accession>A0A218ZH12</accession>
<feature type="region of interest" description="Disordered" evidence="1">
    <location>
        <begin position="23"/>
        <end position="73"/>
    </location>
</feature>
<keyword evidence="2" id="KW-0732">Signal</keyword>
<name>A0A218ZH12_9HELO</name>
<feature type="signal peptide" evidence="2">
    <location>
        <begin position="1"/>
        <end position="15"/>
    </location>
</feature>
<reference evidence="3 4" key="1">
    <citation type="submission" date="2017-04" db="EMBL/GenBank/DDBJ databases">
        <title>Draft genome sequence of Marssonina coronaria NL1: causal agent of apple blotch.</title>
        <authorList>
            <person name="Cheng Q."/>
        </authorList>
    </citation>
    <scope>NUCLEOTIDE SEQUENCE [LARGE SCALE GENOMIC DNA]</scope>
    <source>
        <strain evidence="3 4">NL1</strain>
    </source>
</reference>
<evidence type="ECO:0000313" key="3">
    <source>
        <dbReference type="EMBL" id="OWP07032.1"/>
    </source>
</evidence>
<sequence length="198" mass="21271">MKFLLIVATIGLAAAQYEYAGYRPKQSKTRTPRATAVAEGPPNIAARSSLPVPWGTDRDQSSPWGRDQDGNPYEVRRDTEELSMNLFECTLGPQPKGNCCESFSTNNVGFNCDDATPLMANYVSKTVLFGCPAAPTTNNGSKQKTIGACCSSNFTIVTSSMALYTCHGSNMAKISMGSQDPDVVEPEVVEELLGTVPE</sequence>
<comment type="caution">
    <text evidence="3">The sequence shown here is derived from an EMBL/GenBank/DDBJ whole genome shotgun (WGS) entry which is preliminary data.</text>
</comment>
<protein>
    <submittedName>
        <fullName evidence="3">Uncharacterized protein</fullName>
    </submittedName>
</protein>